<dbReference type="Proteomes" id="UP000192220">
    <property type="component" value="Unplaced"/>
</dbReference>
<name>A0A2I4ALN4_AUSLI</name>
<keyword evidence="1" id="KW-0175">Coiled coil</keyword>
<dbReference type="GO" id="GO:0005794">
    <property type="term" value="C:Golgi apparatus"/>
    <property type="evidence" value="ECO:0007669"/>
    <property type="project" value="TreeGrafter"/>
</dbReference>
<sequence length="189" mass="20695">MLQNQLRDDQRFPSSRSKPLHGFLLAQQPRADPSSFQSFRPSPFSSYASSLSLDAGVAMRAGAGLLESSALWEMTYGSRAPGAGADLSSGSSGYQSGTGHTGADLMKEHLREIRSLRQRLEDSIQTNERLRQHLEDKMSRPTSETGGPTNIYIQGLDSVGQLSSEIRLLKEENLSLQAQLKLREGSKEA</sequence>
<proteinExistence type="predicted"/>
<dbReference type="PANTHER" id="PTHR46501">
    <property type="entry name" value="MYOMEGALIN"/>
    <property type="match status" value="1"/>
</dbReference>
<evidence type="ECO:0000256" key="2">
    <source>
        <dbReference type="SAM" id="MobiDB-lite"/>
    </source>
</evidence>
<evidence type="ECO:0000256" key="1">
    <source>
        <dbReference type="SAM" id="Coils"/>
    </source>
</evidence>
<dbReference type="GO" id="GO:0007098">
    <property type="term" value="P:centrosome cycle"/>
    <property type="evidence" value="ECO:0007669"/>
    <property type="project" value="TreeGrafter"/>
</dbReference>
<dbReference type="GO" id="GO:0060090">
    <property type="term" value="F:molecular adaptor activity"/>
    <property type="evidence" value="ECO:0007669"/>
    <property type="project" value="TreeGrafter"/>
</dbReference>
<dbReference type="GO" id="GO:1903358">
    <property type="term" value="P:regulation of Golgi organization"/>
    <property type="evidence" value="ECO:0007669"/>
    <property type="project" value="TreeGrafter"/>
</dbReference>
<dbReference type="OrthoDB" id="10255000at2759"/>
<protein>
    <submittedName>
        <fullName evidence="4">Myomegalin</fullName>
    </submittedName>
</protein>
<dbReference type="GeneID" id="106512279"/>
<reference evidence="4" key="1">
    <citation type="submission" date="2025-08" db="UniProtKB">
        <authorList>
            <consortium name="RefSeq"/>
        </authorList>
    </citation>
    <scope>IDENTIFICATION</scope>
    <source>
        <strain evidence="4">Quisiro</strain>
    </source>
</reference>
<keyword evidence="3" id="KW-1185">Reference proteome</keyword>
<dbReference type="GO" id="GO:0090063">
    <property type="term" value="P:positive regulation of microtubule nucleation"/>
    <property type="evidence" value="ECO:0007669"/>
    <property type="project" value="TreeGrafter"/>
</dbReference>
<dbReference type="KEGG" id="alim:106512279"/>
<dbReference type="RefSeq" id="XP_013856393.1">
    <property type="nucleotide sequence ID" value="XM_014000939.1"/>
</dbReference>
<feature type="non-terminal residue" evidence="4">
    <location>
        <position position="189"/>
    </location>
</feature>
<feature type="coiled-coil region" evidence="1">
    <location>
        <begin position="106"/>
        <end position="179"/>
    </location>
</feature>
<gene>
    <name evidence="4" type="primary">LOC106512279</name>
</gene>
<dbReference type="GO" id="GO:0005813">
    <property type="term" value="C:centrosome"/>
    <property type="evidence" value="ECO:0007669"/>
    <property type="project" value="TreeGrafter"/>
</dbReference>
<dbReference type="InParanoid" id="A0A2I4ALN4"/>
<accession>A0A2I4ALN4</accession>
<dbReference type="PANTHER" id="PTHR46501:SF2">
    <property type="entry name" value="MYOMEGALIN"/>
    <property type="match status" value="1"/>
</dbReference>
<dbReference type="InterPro" id="IPR052593">
    <property type="entry name" value="MT-associated_AKAP9-binding"/>
</dbReference>
<evidence type="ECO:0000313" key="4">
    <source>
        <dbReference type="RefSeq" id="XP_013856393.1"/>
    </source>
</evidence>
<feature type="compositionally biased region" description="Basic and acidic residues" evidence="2">
    <location>
        <begin position="1"/>
        <end position="11"/>
    </location>
</feature>
<dbReference type="AlphaFoldDB" id="A0A2I4ALN4"/>
<evidence type="ECO:0000313" key="3">
    <source>
        <dbReference type="Proteomes" id="UP000192220"/>
    </source>
</evidence>
<feature type="region of interest" description="Disordered" evidence="2">
    <location>
        <begin position="1"/>
        <end position="39"/>
    </location>
</feature>
<organism evidence="3 4">
    <name type="scientific">Austrofundulus limnaeus</name>
    <name type="common">Annual killifish</name>
    <dbReference type="NCBI Taxonomy" id="52670"/>
    <lineage>
        <taxon>Eukaryota</taxon>
        <taxon>Metazoa</taxon>
        <taxon>Chordata</taxon>
        <taxon>Craniata</taxon>
        <taxon>Vertebrata</taxon>
        <taxon>Euteleostomi</taxon>
        <taxon>Actinopterygii</taxon>
        <taxon>Neopterygii</taxon>
        <taxon>Teleostei</taxon>
        <taxon>Neoteleostei</taxon>
        <taxon>Acanthomorphata</taxon>
        <taxon>Ovalentaria</taxon>
        <taxon>Atherinomorphae</taxon>
        <taxon>Cyprinodontiformes</taxon>
        <taxon>Rivulidae</taxon>
        <taxon>Austrofundulus</taxon>
    </lineage>
</organism>